<dbReference type="InterPro" id="IPR043856">
    <property type="entry name" value="DUF5818"/>
</dbReference>
<evidence type="ECO:0000313" key="2">
    <source>
        <dbReference type="Proteomes" id="UP001597124"/>
    </source>
</evidence>
<comment type="caution">
    <text evidence="1">The sequence shown here is derived from an EMBL/GenBank/DDBJ whole genome shotgun (WGS) entry which is preliminary data.</text>
</comment>
<reference evidence="2" key="1">
    <citation type="journal article" date="2019" name="Int. J. Syst. Evol. Microbiol.">
        <title>The Global Catalogue of Microorganisms (GCM) 10K type strain sequencing project: providing services to taxonomists for standard genome sequencing and annotation.</title>
        <authorList>
            <consortium name="The Broad Institute Genomics Platform"/>
            <consortium name="The Broad Institute Genome Sequencing Center for Infectious Disease"/>
            <person name="Wu L."/>
            <person name="Ma J."/>
        </authorList>
    </citation>
    <scope>NUCLEOTIDE SEQUENCE [LARGE SCALE GENOMIC DNA]</scope>
    <source>
        <strain evidence="2">CCUG 52537</strain>
    </source>
</reference>
<dbReference type="EMBL" id="JBHTIK010000011">
    <property type="protein sequence ID" value="MFD0849674.1"/>
    <property type="molecule type" value="Genomic_DNA"/>
</dbReference>
<protein>
    <submittedName>
        <fullName evidence="1">DUF5818 domain-containing protein</fullName>
    </submittedName>
</protein>
<evidence type="ECO:0000313" key="1">
    <source>
        <dbReference type="EMBL" id="MFD0849674.1"/>
    </source>
</evidence>
<dbReference type="Pfam" id="PF19135">
    <property type="entry name" value="DUF5818"/>
    <property type="match status" value="1"/>
</dbReference>
<gene>
    <name evidence="1" type="ORF">ACFQ00_15170</name>
</gene>
<proteinExistence type="predicted"/>
<organism evidence="1 2">
    <name type="scientific">Sphingosinicella xenopeptidilytica</name>
    <dbReference type="NCBI Taxonomy" id="364098"/>
    <lineage>
        <taxon>Bacteria</taxon>
        <taxon>Pseudomonadati</taxon>
        <taxon>Pseudomonadota</taxon>
        <taxon>Alphaproteobacteria</taxon>
        <taxon>Sphingomonadales</taxon>
        <taxon>Sphingosinicellaceae</taxon>
        <taxon>Sphingosinicella</taxon>
    </lineage>
</organism>
<dbReference type="RefSeq" id="WP_381492566.1">
    <property type="nucleotide sequence ID" value="NZ_JBHTIK010000011.1"/>
</dbReference>
<accession>A0ABW3C5B9</accession>
<keyword evidence="2" id="KW-1185">Reference proteome</keyword>
<sequence length="70" mass="7456">MSIGTRIDEAGTLLAEGEDVLLRRDAGGRYRLDLRRVSAPPHGARVRVTGVLVEADLVDVDAVTAERSAA</sequence>
<dbReference type="Proteomes" id="UP001597124">
    <property type="component" value="Unassembled WGS sequence"/>
</dbReference>
<name>A0ABW3C5B9_SPHXN</name>